<keyword evidence="7 8" id="KW-0472">Membrane</keyword>
<evidence type="ECO:0000256" key="6">
    <source>
        <dbReference type="ARBA" id="ARBA00023065"/>
    </source>
</evidence>
<feature type="transmembrane region" description="Helical" evidence="8">
    <location>
        <begin position="69"/>
        <end position="93"/>
    </location>
</feature>
<keyword evidence="4 8" id="KW-0812">Transmembrane</keyword>
<feature type="transmembrane region" description="Helical" evidence="8">
    <location>
        <begin position="394"/>
        <end position="418"/>
    </location>
</feature>
<sequence length="435" mass="47362">MSKLSKPLYIYFCLFISTTLIGGLLLYLPITGKKSIALIDAFFISSSAFTVTGLTTVDVANQFNALGEIIILILIQIGGLGIVSVTILTLLILNKRITLKNRHLLMVTWNIDKPGGIVKLIIHLVIYSLTTELVGFLCLCLSFVPKFGLGKGTFISLFTSVSAFNNAGFALFSDNLLGYASDPVVTLIVPILIIMGGIGHFVFIDFITCKRLNKLALHSKVVLATTAILIIFGTVTFFIFEQNNTLSHMSIIEKIGASFFQSVTTRTAGFNTVDIGEIHTASAMAMMLLMFIGGAPLSAAGGIKVTTFALLTVFVVGTLRNSVYPSLFNKTISDKLLKIGTTITLLSSTFVLMVTFIITSIHPSYPFIKVLFEVVSAFGTVGLTMDFTTEYDSVVKLMVIIVMLSGKVGLLTLMHLFIKEKRHDTFKYAKGTIHL</sequence>
<evidence type="ECO:0000256" key="2">
    <source>
        <dbReference type="ARBA" id="ARBA00022448"/>
    </source>
</evidence>
<gene>
    <name evidence="9" type="ORF">N9R04_07250</name>
</gene>
<dbReference type="Proteomes" id="UP001209553">
    <property type="component" value="Unassembled WGS sequence"/>
</dbReference>
<comment type="subcellular location">
    <subcellularLocation>
        <location evidence="1">Cell membrane</location>
        <topology evidence="1">Multi-pass membrane protein</topology>
    </subcellularLocation>
</comment>
<feature type="transmembrane region" description="Helical" evidence="8">
    <location>
        <begin position="221"/>
        <end position="240"/>
    </location>
</feature>
<keyword evidence="5 8" id="KW-1133">Transmembrane helix</keyword>
<reference evidence="9 10" key="1">
    <citation type="journal article" date="2023" name="Int. J. Syst. Evol. Microbiol.">
        <title>Streptococcus sciuri sp. nov., Staphylococcus marylandisciuri sp. nov. and Staphylococcus americanisciuri sp. nov., isolated from faeces of eastern grey squirrel (Sciurus carolinensis).</title>
        <authorList>
            <person name="Volokhov D.V."/>
            <person name="Zagorodnyaya T.A."/>
            <person name="Furtak V.A."/>
            <person name="Nattanmai G."/>
            <person name="Randall L."/>
            <person name="Jose S."/>
            <person name="Gao Y."/>
            <person name="Eisenberg T."/>
            <person name="Delmonte P."/>
            <person name="Blom J."/>
            <person name="Mitchell K.K."/>
        </authorList>
    </citation>
    <scope>NUCLEOTIDE SEQUENCE [LARGE SCALE GENOMIC DNA]</scope>
    <source>
        <strain evidence="9 10">SQ8-PEA</strain>
    </source>
</reference>
<dbReference type="PANTHER" id="PTHR32024">
    <property type="entry name" value="TRK SYSTEM POTASSIUM UPTAKE PROTEIN TRKG-RELATED"/>
    <property type="match status" value="1"/>
</dbReference>
<evidence type="ECO:0000256" key="3">
    <source>
        <dbReference type="ARBA" id="ARBA00022475"/>
    </source>
</evidence>
<keyword evidence="2" id="KW-0813">Transport</keyword>
<protein>
    <submittedName>
        <fullName evidence="9">TrkH family potassium uptake protein</fullName>
    </submittedName>
</protein>
<keyword evidence="3" id="KW-1003">Cell membrane</keyword>
<organism evidence="9 10">
    <name type="scientific">Staphylococcus marylandisciuri</name>
    <dbReference type="NCBI Taxonomy" id="2981529"/>
    <lineage>
        <taxon>Bacteria</taxon>
        <taxon>Bacillati</taxon>
        <taxon>Bacillota</taxon>
        <taxon>Bacilli</taxon>
        <taxon>Bacillales</taxon>
        <taxon>Staphylococcaceae</taxon>
        <taxon>Staphylococcus</taxon>
    </lineage>
</organism>
<feature type="transmembrane region" description="Helical" evidence="8">
    <location>
        <begin position="336"/>
        <end position="358"/>
    </location>
</feature>
<feature type="transmembrane region" description="Helical" evidence="8">
    <location>
        <begin position="36"/>
        <end position="57"/>
    </location>
</feature>
<feature type="transmembrane region" description="Helical" evidence="8">
    <location>
        <begin position="153"/>
        <end position="172"/>
    </location>
</feature>
<evidence type="ECO:0000313" key="10">
    <source>
        <dbReference type="Proteomes" id="UP001209553"/>
    </source>
</evidence>
<accession>A0ABT2QRA7</accession>
<evidence type="ECO:0000256" key="5">
    <source>
        <dbReference type="ARBA" id="ARBA00022989"/>
    </source>
</evidence>
<name>A0ABT2QRA7_9STAP</name>
<feature type="transmembrane region" description="Helical" evidence="8">
    <location>
        <begin position="184"/>
        <end position="209"/>
    </location>
</feature>
<feature type="transmembrane region" description="Helical" evidence="8">
    <location>
        <begin position="120"/>
        <end position="141"/>
    </location>
</feature>
<evidence type="ECO:0000313" key="9">
    <source>
        <dbReference type="EMBL" id="MCU5746511.1"/>
    </source>
</evidence>
<evidence type="ECO:0000256" key="7">
    <source>
        <dbReference type="ARBA" id="ARBA00023136"/>
    </source>
</evidence>
<feature type="transmembrane region" description="Helical" evidence="8">
    <location>
        <begin position="305"/>
        <end position="324"/>
    </location>
</feature>
<evidence type="ECO:0000256" key="1">
    <source>
        <dbReference type="ARBA" id="ARBA00004651"/>
    </source>
</evidence>
<dbReference type="InterPro" id="IPR003445">
    <property type="entry name" value="Cat_transpt"/>
</dbReference>
<comment type="caution">
    <text evidence="9">The sequence shown here is derived from an EMBL/GenBank/DDBJ whole genome shotgun (WGS) entry which is preliminary data.</text>
</comment>
<dbReference type="PANTHER" id="PTHR32024:SF1">
    <property type="entry name" value="KTR SYSTEM POTASSIUM UPTAKE PROTEIN B"/>
    <property type="match status" value="1"/>
</dbReference>
<dbReference type="RefSeq" id="WP_262856101.1">
    <property type="nucleotide sequence ID" value="NZ_JAOPKZ010000011.1"/>
</dbReference>
<evidence type="ECO:0000256" key="4">
    <source>
        <dbReference type="ARBA" id="ARBA00022692"/>
    </source>
</evidence>
<keyword evidence="6" id="KW-0406">Ion transport</keyword>
<evidence type="ECO:0000256" key="8">
    <source>
        <dbReference type="SAM" id="Phobius"/>
    </source>
</evidence>
<feature type="transmembrane region" description="Helical" evidence="8">
    <location>
        <begin position="9"/>
        <end position="30"/>
    </location>
</feature>
<keyword evidence="10" id="KW-1185">Reference proteome</keyword>
<proteinExistence type="predicted"/>
<dbReference type="EMBL" id="JAOPKZ010000011">
    <property type="protein sequence ID" value="MCU5746511.1"/>
    <property type="molecule type" value="Genomic_DNA"/>
</dbReference>
<dbReference type="Pfam" id="PF02386">
    <property type="entry name" value="TrkH"/>
    <property type="match status" value="1"/>
</dbReference>